<evidence type="ECO:0000313" key="2">
    <source>
        <dbReference type="Proteomes" id="UP000199114"/>
    </source>
</evidence>
<evidence type="ECO:0000313" key="1">
    <source>
        <dbReference type="EMBL" id="SEQ29135.1"/>
    </source>
</evidence>
<accession>A0A1H9EU12</accession>
<name>A0A1H9EU12_9EURY</name>
<dbReference type="Proteomes" id="UP000199114">
    <property type="component" value="Unassembled WGS sequence"/>
</dbReference>
<dbReference type="EMBL" id="FOFD01000002">
    <property type="protein sequence ID" value="SEQ29135.1"/>
    <property type="molecule type" value="Genomic_DNA"/>
</dbReference>
<gene>
    <name evidence="1" type="ORF">SAMN04489841_1382</name>
</gene>
<dbReference type="AlphaFoldDB" id="A0A1H9EU12"/>
<proteinExistence type="predicted"/>
<protein>
    <submittedName>
        <fullName evidence="1">Uncharacterized protein</fullName>
    </submittedName>
</protein>
<organism evidence="1 2">
    <name type="scientific">Natrinema salaciae</name>
    <dbReference type="NCBI Taxonomy" id="1186196"/>
    <lineage>
        <taxon>Archaea</taxon>
        <taxon>Methanobacteriati</taxon>
        <taxon>Methanobacteriota</taxon>
        <taxon>Stenosarchaea group</taxon>
        <taxon>Halobacteria</taxon>
        <taxon>Halobacteriales</taxon>
        <taxon>Natrialbaceae</taxon>
        <taxon>Natrinema</taxon>
    </lineage>
</organism>
<keyword evidence="2" id="KW-1185">Reference proteome</keyword>
<sequence length="39" mass="4265">MAASGDETKMTLTFERPLTEEKVAERCRAIAEHLAGDDA</sequence>
<reference evidence="2" key="1">
    <citation type="submission" date="2016-10" db="EMBL/GenBank/DDBJ databases">
        <authorList>
            <person name="Varghese N."/>
            <person name="Submissions S."/>
        </authorList>
    </citation>
    <scope>NUCLEOTIDE SEQUENCE [LARGE SCALE GENOMIC DNA]</scope>
    <source>
        <strain evidence="2">DSM 25055</strain>
    </source>
</reference>